<reference evidence="4" key="1">
    <citation type="journal article" date="2020" name="mSystems">
        <title>Genome- and Community-Level Interaction Insights into Carbon Utilization and Element Cycling Functions of Hydrothermarchaeota in Hydrothermal Sediment.</title>
        <authorList>
            <person name="Zhou Z."/>
            <person name="Liu Y."/>
            <person name="Xu W."/>
            <person name="Pan J."/>
            <person name="Luo Z.H."/>
            <person name="Li M."/>
        </authorList>
    </citation>
    <scope>NUCLEOTIDE SEQUENCE [LARGE SCALE GENOMIC DNA]</scope>
    <source>
        <strain evidence="4">SpSt-125</strain>
    </source>
</reference>
<dbReference type="EC" id="3.6.1.7" evidence="1"/>
<dbReference type="PANTHER" id="PTHR47268">
    <property type="entry name" value="ACYLPHOSPHATASE"/>
    <property type="match status" value="1"/>
</dbReference>
<gene>
    <name evidence="4" type="ORF">ENO26_03015</name>
</gene>
<comment type="caution">
    <text evidence="4">The sequence shown here is derived from an EMBL/GenBank/DDBJ whole genome shotgun (WGS) entry which is preliminary data.</text>
</comment>
<dbReference type="Pfam" id="PF00708">
    <property type="entry name" value="Acylphosphatase"/>
    <property type="match status" value="1"/>
</dbReference>
<feature type="active site" evidence="1">
    <location>
        <position position="21"/>
    </location>
</feature>
<dbReference type="PROSITE" id="PS00150">
    <property type="entry name" value="ACYLPHOSPHATASE_1"/>
    <property type="match status" value="1"/>
</dbReference>
<sequence length="91" mass="10359">MPCAKALRIVVEGEVQGVGFRGFVKNLAQYFGITGYVRNLEDGSVEIFAEDSEETIARFIEYLKRESPTAIWGIRVFVEMCRGFKDFFIVP</sequence>
<feature type="active site" evidence="1">
    <location>
        <position position="39"/>
    </location>
</feature>
<accession>A0A7J2U123</accession>
<evidence type="ECO:0000256" key="2">
    <source>
        <dbReference type="RuleBase" id="RU004168"/>
    </source>
</evidence>
<dbReference type="InterPro" id="IPR020456">
    <property type="entry name" value="Acylphosphatase"/>
</dbReference>
<dbReference type="SUPFAM" id="SSF54975">
    <property type="entry name" value="Acylphosphatase/BLUF domain-like"/>
    <property type="match status" value="1"/>
</dbReference>
<comment type="similarity">
    <text evidence="2">Belongs to the acylphosphatase family.</text>
</comment>
<dbReference type="PROSITE" id="PS51160">
    <property type="entry name" value="ACYLPHOSPHATASE_3"/>
    <property type="match status" value="1"/>
</dbReference>
<dbReference type="GO" id="GO:0003998">
    <property type="term" value="F:acylphosphatase activity"/>
    <property type="evidence" value="ECO:0007669"/>
    <property type="project" value="UniProtKB-EC"/>
</dbReference>
<protein>
    <recommendedName>
        <fullName evidence="1">acylphosphatase</fullName>
        <ecNumber evidence="1">3.6.1.7</ecNumber>
    </recommendedName>
</protein>
<dbReference type="PANTHER" id="PTHR47268:SF4">
    <property type="entry name" value="ACYLPHOSPHATASE"/>
    <property type="match status" value="1"/>
</dbReference>
<keyword evidence="1" id="KW-0378">Hydrolase</keyword>
<dbReference type="InterPro" id="IPR001792">
    <property type="entry name" value="Acylphosphatase-like_dom"/>
</dbReference>
<dbReference type="EMBL" id="DSEU01000017">
    <property type="protein sequence ID" value="HEM66530.1"/>
    <property type="molecule type" value="Genomic_DNA"/>
</dbReference>
<dbReference type="Gene3D" id="3.30.70.100">
    <property type="match status" value="1"/>
</dbReference>
<evidence type="ECO:0000256" key="1">
    <source>
        <dbReference type="PROSITE-ProRule" id="PRU00520"/>
    </source>
</evidence>
<evidence type="ECO:0000313" key="4">
    <source>
        <dbReference type="EMBL" id="HEM66530.1"/>
    </source>
</evidence>
<organism evidence="4">
    <name type="scientific">Ignisphaera aggregans</name>
    <dbReference type="NCBI Taxonomy" id="334771"/>
    <lineage>
        <taxon>Archaea</taxon>
        <taxon>Thermoproteota</taxon>
        <taxon>Thermoprotei</taxon>
        <taxon>Desulfurococcales</taxon>
        <taxon>Desulfurococcaceae</taxon>
        <taxon>Ignisphaera</taxon>
    </lineage>
</organism>
<feature type="domain" description="Acylphosphatase-like" evidence="3">
    <location>
        <begin position="6"/>
        <end position="91"/>
    </location>
</feature>
<dbReference type="InterPro" id="IPR036046">
    <property type="entry name" value="Acylphosphatase-like_dom_sf"/>
</dbReference>
<comment type="catalytic activity">
    <reaction evidence="1">
        <text>an acyl phosphate + H2O = a carboxylate + phosphate + H(+)</text>
        <dbReference type="Rhea" id="RHEA:14965"/>
        <dbReference type="ChEBI" id="CHEBI:15377"/>
        <dbReference type="ChEBI" id="CHEBI:15378"/>
        <dbReference type="ChEBI" id="CHEBI:29067"/>
        <dbReference type="ChEBI" id="CHEBI:43474"/>
        <dbReference type="ChEBI" id="CHEBI:59918"/>
        <dbReference type="EC" id="3.6.1.7"/>
    </reaction>
</comment>
<name>A0A7J2U123_9CREN</name>
<proteinExistence type="inferred from homology"/>
<dbReference type="AlphaFoldDB" id="A0A7J2U123"/>
<dbReference type="InterPro" id="IPR017968">
    <property type="entry name" value="Acylphosphatase_CS"/>
</dbReference>
<evidence type="ECO:0000259" key="3">
    <source>
        <dbReference type="PROSITE" id="PS51160"/>
    </source>
</evidence>